<keyword evidence="3" id="KW-1185">Reference proteome</keyword>
<name>A0A4R0NG96_9SPHI</name>
<reference evidence="2 3" key="1">
    <citation type="submission" date="2019-02" db="EMBL/GenBank/DDBJ databases">
        <title>Pedobacter sp. RP-3-8 sp. nov., isolated from Arctic soil.</title>
        <authorList>
            <person name="Dahal R.H."/>
        </authorList>
    </citation>
    <scope>NUCLEOTIDE SEQUENCE [LARGE SCALE GENOMIC DNA]</scope>
    <source>
        <strain evidence="2 3">RP-3-8</strain>
    </source>
</reference>
<evidence type="ECO:0000256" key="1">
    <source>
        <dbReference type="SAM" id="MobiDB-lite"/>
    </source>
</evidence>
<organism evidence="2 3">
    <name type="scientific">Pedobacter hiemivivus</name>
    <dbReference type="NCBI Taxonomy" id="2530454"/>
    <lineage>
        <taxon>Bacteria</taxon>
        <taxon>Pseudomonadati</taxon>
        <taxon>Bacteroidota</taxon>
        <taxon>Sphingobacteriia</taxon>
        <taxon>Sphingobacteriales</taxon>
        <taxon>Sphingobacteriaceae</taxon>
        <taxon>Pedobacter</taxon>
    </lineage>
</organism>
<dbReference type="AlphaFoldDB" id="A0A4R0NG96"/>
<proteinExistence type="predicted"/>
<dbReference type="EMBL" id="SJSM01000001">
    <property type="protein sequence ID" value="TCC99550.1"/>
    <property type="molecule type" value="Genomic_DNA"/>
</dbReference>
<dbReference type="RefSeq" id="WP_131606865.1">
    <property type="nucleotide sequence ID" value="NZ_SJSM01000001.1"/>
</dbReference>
<evidence type="ECO:0000313" key="2">
    <source>
        <dbReference type="EMBL" id="TCC99550.1"/>
    </source>
</evidence>
<evidence type="ECO:0000313" key="3">
    <source>
        <dbReference type="Proteomes" id="UP000291117"/>
    </source>
</evidence>
<accession>A0A4R0NG96</accession>
<feature type="compositionally biased region" description="Polar residues" evidence="1">
    <location>
        <begin position="290"/>
        <end position="307"/>
    </location>
</feature>
<dbReference type="OrthoDB" id="763040at2"/>
<protein>
    <submittedName>
        <fullName evidence="2">Uncharacterized protein</fullName>
    </submittedName>
</protein>
<gene>
    <name evidence="2" type="ORF">EZ444_02425</name>
</gene>
<comment type="caution">
    <text evidence="2">The sequence shown here is derived from an EMBL/GenBank/DDBJ whole genome shotgun (WGS) entry which is preliminary data.</text>
</comment>
<sequence length="399" mass="45655">MRTHTTHTLRTLIVNDMDIKKCTLNKQQINTWVETLPEITAEMYETICFFTGSIFLGKMVGRQIRQIHGECITLLDKIDKYQNLPPEMDALKSATIKCLDNVMDKLESDCSRYLEKKVQMPVIHLRRQQVRIESQTCLITAYFKNLGLGLKLNKLVLESMADLLKATRCYYYRVDYMNAFQDALIELCKKSDKSDFERHLIDLLIGMNFNSGTFIKYYQQVMMDELAARITEEEQMSFLNHLERSFARDSYRKSALGYDIDRKRIKCLLSEFVNVELRIRTKKAAMSRPVNVQQPTGPQVNSAPVTHTGNYKIRTPLSVDALAYFIKLMIAAKAIEPGVKTELLNFIASIFQTPGVGSAGISATSFGAKYKQVVQSTAKTVRVVLVRMLKVLDDEFEFG</sequence>
<feature type="region of interest" description="Disordered" evidence="1">
    <location>
        <begin position="288"/>
        <end position="307"/>
    </location>
</feature>
<dbReference type="Proteomes" id="UP000291117">
    <property type="component" value="Unassembled WGS sequence"/>
</dbReference>